<reference evidence="2" key="1">
    <citation type="submission" date="2022-01" db="EMBL/GenBank/DDBJ databases">
        <title>Pseudomonas sp. nov. isolated from Antarctic regolith.</title>
        <authorList>
            <person name="Novakova D."/>
            <person name="Sedlar K."/>
        </authorList>
    </citation>
    <scope>NUCLEOTIDE SEQUENCE</scope>
    <source>
        <strain evidence="2">P2647</strain>
    </source>
</reference>
<comment type="caution">
    <text evidence="2">The sequence shown here is derived from an EMBL/GenBank/DDBJ whole genome shotgun (WGS) entry which is preliminary data.</text>
</comment>
<feature type="transmembrane region" description="Helical" evidence="1">
    <location>
        <begin position="6"/>
        <end position="23"/>
    </location>
</feature>
<proteinExistence type="predicted"/>
<sequence>MHIAVWVVVLFFAVSWTVGMLVSPQHRMKSTIAALAHWWISIAVIGATGISVYHLLWMMPLALMLCMVAMNLELTKFKARTFTIFLKAAVVVWPATFFLLRSTNI</sequence>
<gene>
    <name evidence="2" type="ORF">L4G47_24220</name>
</gene>
<dbReference type="EMBL" id="JAKJXH010000036">
    <property type="protein sequence ID" value="MCF7545307.1"/>
    <property type="molecule type" value="Genomic_DNA"/>
</dbReference>
<keyword evidence="1" id="KW-0812">Transmembrane</keyword>
<protein>
    <submittedName>
        <fullName evidence="2">Uncharacterized protein</fullName>
    </submittedName>
</protein>
<dbReference type="RefSeq" id="WP_237254613.1">
    <property type="nucleotide sequence ID" value="NZ_JAKJXH010000036.1"/>
</dbReference>
<feature type="transmembrane region" description="Helical" evidence="1">
    <location>
        <begin position="35"/>
        <end position="59"/>
    </location>
</feature>
<feature type="transmembrane region" description="Helical" evidence="1">
    <location>
        <begin position="79"/>
        <end position="100"/>
    </location>
</feature>
<organism evidence="2 3">
    <name type="scientific">Pseudomonas petrae</name>
    <dbReference type="NCBI Taxonomy" id="2912190"/>
    <lineage>
        <taxon>Bacteria</taxon>
        <taxon>Pseudomonadati</taxon>
        <taxon>Pseudomonadota</taxon>
        <taxon>Gammaproteobacteria</taxon>
        <taxon>Pseudomonadales</taxon>
        <taxon>Pseudomonadaceae</taxon>
        <taxon>Pseudomonas</taxon>
    </lineage>
</organism>
<accession>A0ABS9IC61</accession>
<evidence type="ECO:0000256" key="1">
    <source>
        <dbReference type="SAM" id="Phobius"/>
    </source>
</evidence>
<evidence type="ECO:0000313" key="3">
    <source>
        <dbReference type="Proteomes" id="UP001162905"/>
    </source>
</evidence>
<keyword evidence="1" id="KW-1133">Transmembrane helix</keyword>
<name>A0ABS9IC61_9PSED</name>
<evidence type="ECO:0000313" key="2">
    <source>
        <dbReference type="EMBL" id="MCF7545307.1"/>
    </source>
</evidence>
<keyword evidence="1" id="KW-0472">Membrane</keyword>
<keyword evidence="3" id="KW-1185">Reference proteome</keyword>
<dbReference type="Proteomes" id="UP001162905">
    <property type="component" value="Unassembled WGS sequence"/>
</dbReference>